<name>A0A0K1YBR0_9EURY</name>
<dbReference type="InterPro" id="IPR006311">
    <property type="entry name" value="TAT_signal"/>
</dbReference>
<dbReference type="EMBL" id="KT322179">
    <property type="protein sequence ID" value="AKY04368.1"/>
    <property type="molecule type" value="Genomic_DNA"/>
</dbReference>
<dbReference type="PANTHER" id="PTHR11575">
    <property type="entry name" value="5'-NUCLEOTIDASE-RELATED"/>
    <property type="match status" value="1"/>
</dbReference>
<dbReference type="SUPFAM" id="SSF56300">
    <property type="entry name" value="Metallo-dependent phosphatases"/>
    <property type="match status" value="1"/>
</dbReference>
<proteinExistence type="predicted"/>
<protein>
    <submittedName>
        <fullName evidence="1">2'3'-cyclic-nucleotide 2'-phosphodiesterase</fullName>
    </submittedName>
</protein>
<dbReference type="GO" id="GO:0009166">
    <property type="term" value="P:nucleotide catabolic process"/>
    <property type="evidence" value="ECO:0007669"/>
    <property type="project" value="InterPro"/>
</dbReference>
<dbReference type="PANTHER" id="PTHR11575:SF24">
    <property type="entry name" value="5'-NUCLEOTIDASE"/>
    <property type="match status" value="1"/>
</dbReference>
<accession>A0A0K1YBR0</accession>
<organism evidence="1">
    <name type="scientific">uncultured haloarchaeon</name>
    <dbReference type="NCBI Taxonomy" id="160804"/>
    <lineage>
        <taxon>Archaea</taxon>
        <taxon>Methanobacteriati</taxon>
        <taxon>Methanobacteriota</taxon>
        <taxon>Stenosarchaea group</taxon>
        <taxon>Halobacteria</taxon>
        <taxon>Halobacteriales</taxon>
        <taxon>Halobacteriaceae</taxon>
        <taxon>environmental samples</taxon>
    </lineage>
</organism>
<evidence type="ECO:0000313" key="1">
    <source>
        <dbReference type="EMBL" id="AKY04368.1"/>
    </source>
</evidence>
<dbReference type="InterPro" id="IPR029052">
    <property type="entry name" value="Metallo-depent_PP-like"/>
</dbReference>
<reference evidence="1" key="1">
    <citation type="journal article" date="2015" name="BMC Genomics">
        <title>Diversity of the cell-wall associated genomic island of the archaeon Haloquadratum walsbyi.</title>
        <authorList>
            <person name="Martin-Cuadrado A.B."/>
            <person name="Pasic L."/>
            <person name="Rodriguez-Valera F."/>
        </authorList>
    </citation>
    <scope>NUCLEOTIDE SEQUENCE</scope>
</reference>
<sequence>MAYSHNDEISRRTAMRLLGAAGLGAATAGSVTAQSDGSETIELKLLHDTHVHGRLGNADESENIENYFGLMDSLTTNPDNTLRLGAGDDLGSSALSTEFEGKHIVDAFEAGDLSQCTFGNHDFDFGPDVLKTRVSETEGFQWVTANVRKQETGETFATAEGVKRFDTVDIGGITVGVTGILTERASEVTSLGSANEVIQPTDALSKVVPEMQSAGADVIIVLSHVANDAARNIAERVDGIDVMVGDDAAEVLGDEVVNDTILSFVGDGYDHLVKSHCK</sequence>
<dbReference type="AlphaFoldDB" id="A0A0K1YBR0"/>
<dbReference type="InterPro" id="IPR006179">
    <property type="entry name" value="5_nucleotidase/apyrase"/>
</dbReference>
<dbReference type="GO" id="GO:0016787">
    <property type="term" value="F:hydrolase activity"/>
    <property type="evidence" value="ECO:0007669"/>
    <property type="project" value="InterPro"/>
</dbReference>
<dbReference type="PROSITE" id="PS51318">
    <property type="entry name" value="TAT"/>
    <property type="match status" value="1"/>
</dbReference>
<dbReference type="Gene3D" id="3.60.21.10">
    <property type="match status" value="1"/>
</dbReference>